<keyword evidence="6" id="KW-1185">Reference proteome</keyword>
<dbReference type="RefSeq" id="WP_100368763.1">
    <property type="nucleotide sequence ID" value="NZ_PGTY01000002.1"/>
</dbReference>
<dbReference type="InterPro" id="IPR003833">
    <property type="entry name" value="CT_C_D"/>
</dbReference>
<protein>
    <submittedName>
        <fullName evidence="5">KipI family sensor histidine kinase inhibitor</fullName>
    </submittedName>
</protein>
<feature type="domain" description="Carboxyltransferase" evidence="4">
    <location>
        <begin position="8"/>
        <end position="209"/>
    </location>
</feature>
<dbReference type="EMBL" id="PGTY01000002">
    <property type="protein sequence ID" value="PJI86488.1"/>
    <property type="molecule type" value="Genomic_DNA"/>
</dbReference>
<evidence type="ECO:0000313" key="5">
    <source>
        <dbReference type="EMBL" id="PJI86488.1"/>
    </source>
</evidence>
<sequence>MTALDQTPELLPLGIDGVLVRFATTLTEDANAHALGFRDLVQDMALVGVTEVASSLVSVRVGFDPAQTDRATVMGALRSLLEQHQTKDEGPRRLWRIPAAFGTDFAPQLGEVAGMAGLTPQQAITEIEATQVRVIAIGFAPGQPYLGMLPDHWNIPRQTELTKKLPRGALITAVRQLIIWAADAPTGWRHIGQTAFRVYRPETTQPFAFEPGDAVQFQAVSDTDFRAIKVNTDTNGGATCEVLR</sequence>
<evidence type="ECO:0000256" key="1">
    <source>
        <dbReference type="ARBA" id="ARBA00022741"/>
    </source>
</evidence>
<dbReference type="InterPro" id="IPR029000">
    <property type="entry name" value="Cyclophilin-like_dom_sf"/>
</dbReference>
<dbReference type="GO" id="GO:0005524">
    <property type="term" value="F:ATP binding"/>
    <property type="evidence" value="ECO:0007669"/>
    <property type="project" value="UniProtKB-KW"/>
</dbReference>
<dbReference type="SUPFAM" id="SSF160467">
    <property type="entry name" value="PH0987 N-terminal domain-like"/>
    <property type="match status" value="1"/>
</dbReference>
<accession>A0A2M8W6D3</accession>
<dbReference type="Proteomes" id="UP000228531">
    <property type="component" value="Unassembled WGS sequence"/>
</dbReference>
<dbReference type="Pfam" id="PF02682">
    <property type="entry name" value="CT_C_D"/>
    <property type="match status" value="1"/>
</dbReference>
<dbReference type="InterPro" id="IPR010016">
    <property type="entry name" value="PxpB"/>
</dbReference>
<keyword evidence="1" id="KW-0547">Nucleotide-binding</keyword>
<dbReference type="Gene3D" id="2.40.100.10">
    <property type="entry name" value="Cyclophilin-like"/>
    <property type="match status" value="1"/>
</dbReference>
<dbReference type="OrthoDB" id="9778567at2"/>
<evidence type="ECO:0000259" key="4">
    <source>
        <dbReference type="SMART" id="SM00796"/>
    </source>
</evidence>
<name>A0A2M8W6D3_9RHOB</name>
<evidence type="ECO:0000256" key="3">
    <source>
        <dbReference type="ARBA" id="ARBA00022840"/>
    </source>
</evidence>
<dbReference type="SMART" id="SM00796">
    <property type="entry name" value="AHS1"/>
    <property type="match status" value="1"/>
</dbReference>
<evidence type="ECO:0000256" key="2">
    <source>
        <dbReference type="ARBA" id="ARBA00022801"/>
    </source>
</evidence>
<dbReference type="PANTHER" id="PTHR34698">
    <property type="entry name" value="5-OXOPROLINASE SUBUNIT B"/>
    <property type="match status" value="1"/>
</dbReference>
<proteinExistence type="predicted"/>
<dbReference type="AlphaFoldDB" id="A0A2M8W6D3"/>
<dbReference type="SUPFAM" id="SSF50891">
    <property type="entry name" value="Cyclophilin-like"/>
    <property type="match status" value="1"/>
</dbReference>
<comment type="caution">
    <text evidence="5">The sequence shown here is derived from an EMBL/GenBank/DDBJ whole genome shotgun (WGS) entry which is preliminary data.</text>
</comment>
<gene>
    <name evidence="5" type="ORF">BC777_2858</name>
</gene>
<organism evidence="5 6">
    <name type="scientific">Yoonia maricola</name>
    <dbReference type="NCBI Taxonomy" id="420999"/>
    <lineage>
        <taxon>Bacteria</taxon>
        <taxon>Pseudomonadati</taxon>
        <taxon>Pseudomonadota</taxon>
        <taxon>Alphaproteobacteria</taxon>
        <taxon>Rhodobacterales</taxon>
        <taxon>Paracoccaceae</taxon>
        <taxon>Yoonia</taxon>
    </lineage>
</organism>
<dbReference type="Gene3D" id="3.30.1360.40">
    <property type="match status" value="1"/>
</dbReference>
<dbReference type="PANTHER" id="PTHR34698:SF2">
    <property type="entry name" value="5-OXOPROLINASE SUBUNIT B"/>
    <property type="match status" value="1"/>
</dbReference>
<reference evidence="5 6" key="1">
    <citation type="submission" date="2017-11" db="EMBL/GenBank/DDBJ databases">
        <title>Genomic Encyclopedia of Archaeal and Bacterial Type Strains, Phase II (KMG-II): From Individual Species to Whole Genera.</title>
        <authorList>
            <person name="Goeker M."/>
        </authorList>
    </citation>
    <scope>NUCLEOTIDE SEQUENCE [LARGE SCALE GENOMIC DNA]</scope>
    <source>
        <strain evidence="5 6">DSM 29128</strain>
    </source>
</reference>
<dbReference type="GO" id="GO:0016787">
    <property type="term" value="F:hydrolase activity"/>
    <property type="evidence" value="ECO:0007669"/>
    <property type="project" value="UniProtKB-KW"/>
</dbReference>
<keyword evidence="3" id="KW-0067">ATP-binding</keyword>
<keyword evidence="2" id="KW-0378">Hydrolase</keyword>
<evidence type="ECO:0000313" key="6">
    <source>
        <dbReference type="Proteomes" id="UP000228531"/>
    </source>
</evidence>